<evidence type="ECO:0000259" key="3">
    <source>
        <dbReference type="Pfam" id="PF05043"/>
    </source>
</evidence>
<sequence length="508" mass="60069">MKINKVKGDCMNRFNDRYSKLLYHLFYEDNWCSLTELSKKTGYSKSTLWRDILHMSSNLPPEWKIEKNEVQGVRLLKPKNGTLEELWFHLKSENTYFQTLELILFNDGVTIKYITQKVHISRSTVYRQLEKIEEVLKNAEVQLSNSPFKIVGDEKKVRRFIMQYVEYMSGNLNDFITSFNLKDFQDTLLELLKEHTTSLHMGAIQRLAIILHISNIRITHNCFVTFPKVVIDENETSKAFEISKKLFKFMVKCPNREKQIREILFFSLYLMSEEMSLNRTQELRYIRSKLNSDSGKPLSQFLSNLSKKIGLDVSQDDIFMYEFAQTLRGISFDFQLITDTRINNILQFVPYFENNLLFGIIEEIAQYISDEFTISFENIEILEIFMLVQASILRKQNQMVIETALICRSYVEKDYIREVLKYHFGNKLNIYVMDFSDIDSLFRKNGFDILITTDLGQLINIEHIPVYKVSSFPTPSELKEIKMFTRKNFIDRYGLNPNILYPFEEDID</sequence>
<gene>
    <name evidence="4" type="ORF">FQP34_21290</name>
</gene>
<organism evidence="4 5">
    <name type="scientific">Peribacillus simplex</name>
    <dbReference type="NCBI Taxonomy" id="1478"/>
    <lineage>
        <taxon>Bacteria</taxon>
        <taxon>Bacillati</taxon>
        <taxon>Bacillota</taxon>
        <taxon>Bacilli</taxon>
        <taxon>Bacillales</taxon>
        <taxon>Bacillaceae</taxon>
        <taxon>Peribacillus</taxon>
    </lineage>
</organism>
<dbReference type="PANTHER" id="PTHR30185:SF18">
    <property type="entry name" value="TRANSCRIPTIONAL REGULATOR MTLR"/>
    <property type="match status" value="1"/>
</dbReference>
<dbReference type="AlphaFoldDB" id="A0A8B5XRU2"/>
<evidence type="ECO:0000256" key="1">
    <source>
        <dbReference type="ARBA" id="ARBA00023015"/>
    </source>
</evidence>
<dbReference type="PANTHER" id="PTHR30185">
    <property type="entry name" value="CRYPTIC BETA-GLUCOSIDE BGL OPERON ANTITERMINATOR"/>
    <property type="match status" value="1"/>
</dbReference>
<dbReference type="InterPro" id="IPR007737">
    <property type="entry name" value="Mga_HTH"/>
</dbReference>
<dbReference type="RefSeq" id="WP_144480211.1">
    <property type="nucleotide sequence ID" value="NZ_JARMTY010000011.1"/>
</dbReference>
<dbReference type="Gene3D" id="3.40.50.2300">
    <property type="match status" value="1"/>
</dbReference>
<keyword evidence="1" id="KW-0805">Transcription regulation</keyword>
<accession>A0A8B5XRU2</accession>
<name>A0A8B5XRU2_9BACI</name>
<dbReference type="InterPro" id="IPR050661">
    <property type="entry name" value="BglG_antiterminators"/>
</dbReference>
<dbReference type="Proteomes" id="UP000317770">
    <property type="component" value="Unassembled WGS sequence"/>
</dbReference>
<keyword evidence="2" id="KW-0804">Transcription</keyword>
<feature type="domain" description="Mga helix-turn-helix" evidence="3">
    <location>
        <begin position="82"/>
        <end position="164"/>
    </location>
</feature>
<proteinExistence type="predicted"/>
<evidence type="ECO:0000313" key="5">
    <source>
        <dbReference type="Proteomes" id="UP000317770"/>
    </source>
</evidence>
<evidence type="ECO:0000256" key="2">
    <source>
        <dbReference type="ARBA" id="ARBA00023163"/>
    </source>
</evidence>
<reference evidence="4 5" key="1">
    <citation type="submission" date="2019-07" db="EMBL/GenBank/DDBJ databases">
        <title>Genome assembly of Bacillus simplex strain GGC-P6A.</title>
        <authorList>
            <person name="Jennings M.E."/>
            <person name="Barton H.A."/>
        </authorList>
    </citation>
    <scope>NUCLEOTIDE SEQUENCE [LARGE SCALE GENOMIC DNA]</scope>
    <source>
        <strain evidence="4 5">GGC-P6A</strain>
    </source>
</reference>
<dbReference type="Gene3D" id="1.10.357.10">
    <property type="entry name" value="Tetracycline Repressor, domain 2"/>
    <property type="match status" value="1"/>
</dbReference>
<dbReference type="InterPro" id="IPR036390">
    <property type="entry name" value="WH_DNA-bd_sf"/>
</dbReference>
<dbReference type="EMBL" id="VNKI01000011">
    <property type="protein sequence ID" value="TVX77686.1"/>
    <property type="molecule type" value="Genomic_DNA"/>
</dbReference>
<evidence type="ECO:0000313" key="4">
    <source>
        <dbReference type="EMBL" id="TVX77686.1"/>
    </source>
</evidence>
<protein>
    <submittedName>
        <fullName evidence="4">HTH domain-containing protein</fullName>
    </submittedName>
</protein>
<dbReference type="SUPFAM" id="SSF46785">
    <property type="entry name" value="Winged helix' DNA-binding domain"/>
    <property type="match status" value="1"/>
</dbReference>
<comment type="caution">
    <text evidence="4">The sequence shown here is derived from an EMBL/GenBank/DDBJ whole genome shotgun (WGS) entry which is preliminary data.</text>
</comment>
<dbReference type="Pfam" id="PF05043">
    <property type="entry name" value="Mga"/>
    <property type="match status" value="1"/>
</dbReference>